<evidence type="ECO:0000313" key="2">
    <source>
        <dbReference type="EMBL" id="CAE0107324.1"/>
    </source>
</evidence>
<sequence length="133" mass="13509">MATCTEGGLTSLCVGSGGWPVRATAVVSAALPGSVSTSRTGKGGLGEEHAREEVPEDTEARSIMPSGARNSLSDYCGAVGEEGTHGSGEMASCAIASKAQLKSYRPIIVEGEGVPCLRRDGETVREGGRGGRL</sequence>
<evidence type="ECO:0000313" key="3">
    <source>
        <dbReference type="EMBL" id="CAE0107326.1"/>
    </source>
</evidence>
<accession>A0A6T9CGF6</accession>
<feature type="region of interest" description="Disordered" evidence="1">
    <location>
        <begin position="33"/>
        <end position="69"/>
    </location>
</feature>
<dbReference type="AlphaFoldDB" id="A0A6T9CGF6"/>
<organism evidence="3">
    <name type="scientific">Haptolina ericina</name>
    <dbReference type="NCBI Taxonomy" id="156174"/>
    <lineage>
        <taxon>Eukaryota</taxon>
        <taxon>Haptista</taxon>
        <taxon>Haptophyta</taxon>
        <taxon>Prymnesiophyceae</taxon>
        <taxon>Prymnesiales</taxon>
        <taxon>Prymnesiaceae</taxon>
        <taxon>Haptolina</taxon>
    </lineage>
</organism>
<dbReference type="EMBL" id="HBHX01014276">
    <property type="protein sequence ID" value="CAE0107324.1"/>
    <property type="molecule type" value="Transcribed_RNA"/>
</dbReference>
<protein>
    <submittedName>
        <fullName evidence="3">Uncharacterized protein</fullName>
    </submittedName>
</protein>
<gene>
    <name evidence="2" type="ORF">HERI1096_LOCUS7983</name>
    <name evidence="3" type="ORF">HERI1096_LOCUS7985</name>
</gene>
<evidence type="ECO:0000256" key="1">
    <source>
        <dbReference type="SAM" id="MobiDB-lite"/>
    </source>
</evidence>
<proteinExistence type="predicted"/>
<reference evidence="3" key="1">
    <citation type="submission" date="2021-01" db="EMBL/GenBank/DDBJ databases">
        <authorList>
            <person name="Corre E."/>
            <person name="Pelletier E."/>
            <person name="Niang G."/>
            <person name="Scheremetjew M."/>
            <person name="Finn R."/>
            <person name="Kale V."/>
            <person name="Holt S."/>
            <person name="Cochrane G."/>
            <person name="Meng A."/>
            <person name="Brown T."/>
            <person name="Cohen L."/>
        </authorList>
    </citation>
    <scope>NUCLEOTIDE SEQUENCE</scope>
    <source>
        <strain evidence="3">CCMP281</strain>
    </source>
</reference>
<name>A0A6T9CGF6_9EUKA</name>
<dbReference type="EMBL" id="HBHX01014278">
    <property type="protein sequence ID" value="CAE0107326.1"/>
    <property type="molecule type" value="Transcribed_RNA"/>
</dbReference>